<comment type="similarity">
    <text evidence="2 8">Belongs to the group II decarboxylase family.</text>
</comment>
<dbReference type="PANTHER" id="PTHR43321:SF3">
    <property type="entry name" value="GLUTAMATE DECARBOXYLASE"/>
    <property type="match status" value="1"/>
</dbReference>
<evidence type="ECO:0000256" key="6">
    <source>
        <dbReference type="ARBA" id="ARBA00048868"/>
    </source>
</evidence>
<evidence type="ECO:0000256" key="4">
    <source>
        <dbReference type="ARBA" id="ARBA00022898"/>
    </source>
</evidence>
<dbReference type="GO" id="GO:0006538">
    <property type="term" value="P:L-glutamate catabolic process"/>
    <property type="evidence" value="ECO:0007669"/>
    <property type="project" value="TreeGrafter"/>
</dbReference>
<gene>
    <name evidence="11" type="ORF">CHLNCDRAFT_35292</name>
</gene>
<dbReference type="InterPro" id="IPR010107">
    <property type="entry name" value="Glutamate_decarboxylase"/>
</dbReference>
<evidence type="ECO:0000256" key="3">
    <source>
        <dbReference type="ARBA" id="ARBA00012421"/>
    </source>
</evidence>
<dbReference type="KEGG" id="cvr:CHLNCDRAFT_35292"/>
<evidence type="ECO:0000313" key="11">
    <source>
        <dbReference type="EMBL" id="EFN55834.1"/>
    </source>
</evidence>
<dbReference type="FunCoup" id="E1ZE99">
    <property type="interactions" value="446"/>
</dbReference>
<dbReference type="Proteomes" id="UP000008141">
    <property type="component" value="Unassembled WGS sequence"/>
</dbReference>
<comment type="cofactor">
    <cofactor evidence="1 7 8">
        <name>pyridoxal 5'-phosphate</name>
        <dbReference type="ChEBI" id="CHEBI:597326"/>
    </cofactor>
</comment>
<dbReference type="InterPro" id="IPR015424">
    <property type="entry name" value="PyrdxlP-dep_Trfase"/>
</dbReference>
<evidence type="ECO:0000256" key="10">
    <source>
        <dbReference type="SAM" id="MobiDB-lite"/>
    </source>
</evidence>
<dbReference type="GeneID" id="17355344"/>
<evidence type="ECO:0000313" key="12">
    <source>
        <dbReference type="Proteomes" id="UP000008141"/>
    </source>
</evidence>
<dbReference type="AlphaFoldDB" id="E1ZE99"/>
<keyword evidence="4 7" id="KW-0663">Pyridoxal phosphate</keyword>
<dbReference type="GO" id="GO:0004351">
    <property type="term" value="F:glutamate decarboxylase activity"/>
    <property type="evidence" value="ECO:0007669"/>
    <property type="project" value="UniProtKB-EC"/>
</dbReference>
<dbReference type="InParanoid" id="E1ZE99"/>
<keyword evidence="12" id="KW-1185">Reference proteome</keyword>
<dbReference type="EMBL" id="GL433843">
    <property type="protein sequence ID" value="EFN55834.1"/>
    <property type="molecule type" value="Genomic_DNA"/>
</dbReference>
<organism evidence="12">
    <name type="scientific">Chlorella variabilis</name>
    <name type="common">Green alga</name>
    <dbReference type="NCBI Taxonomy" id="554065"/>
    <lineage>
        <taxon>Eukaryota</taxon>
        <taxon>Viridiplantae</taxon>
        <taxon>Chlorophyta</taxon>
        <taxon>core chlorophytes</taxon>
        <taxon>Trebouxiophyceae</taxon>
        <taxon>Chlorellales</taxon>
        <taxon>Chlorellaceae</taxon>
        <taxon>Chlorella clade</taxon>
        <taxon>Chlorella</taxon>
    </lineage>
</organism>
<protein>
    <recommendedName>
        <fullName evidence="3 9">Glutamate decarboxylase</fullName>
        <ecNumber evidence="3 9">4.1.1.15</ecNumber>
    </recommendedName>
</protein>
<proteinExistence type="inferred from homology"/>
<name>E1ZE99_CHLVA</name>
<dbReference type="Gene3D" id="3.90.1150.160">
    <property type="match status" value="1"/>
</dbReference>
<evidence type="ECO:0000256" key="9">
    <source>
        <dbReference type="RuleBase" id="RU361171"/>
    </source>
</evidence>
<dbReference type="PANTHER" id="PTHR43321">
    <property type="entry name" value="GLUTAMATE DECARBOXYLASE"/>
    <property type="match status" value="1"/>
</dbReference>
<dbReference type="NCBIfam" id="TIGR01788">
    <property type="entry name" value="Glu-decarb-GAD"/>
    <property type="match status" value="1"/>
</dbReference>
<dbReference type="RefSeq" id="XP_005847936.1">
    <property type="nucleotide sequence ID" value="XM_005847874.1"/>
</dbReference>
<dbReference type="InterPro" id="IPR002129">
    <property type="entry name" value="PyrdxlP-dep_de-COase"/>
</dbReference>
<accession>E1ZE99</accession>
<dbReference type="EC" id="4.1.1.15" evidence="3 9"/>
<reference evidence="11 12" key="1">
    <citation type="journal article" date="2010" name="Plant Cell">
        <title>The Chlorella variabilis NC64A genome reveals adaptation to photosymbiosis, coevolution with viruses, and cryptic sex.</title>
        <authorList>
            <person name="Blanc G."/>
            <person name="Duncan G."/>
            <person name="Agarkova I."/>
            <person name="Borodovsky M."/>
            <person name="Gurnon J."/>
            <person name="Kuo A."/>
            <person name="Lindquist E."/>
            <person name="Lucas S."/>
            <person name="Pangilinan J."/>
            <person name="Polle J."/>
            <person name="Salamov A."/>
            <person name="Terry A."/>
            <person name="Yamada T."/>
            <person name="Dunigan D.D."/>
            <person name="Grigoriev I.V."/>
            <person name="Claverie J.M."/>
            <person name="Van Etten J.L."/>
        </authorList>
    </citation>
    <scope>NUCLEOTIDE SEQUENCE [LARGE SCALE GENOMIC DNA]</scope>
    <source>
        <strain evidence="11 12">NC64A</strain>
    </source>
</reference>
<sequence length="546" mass="61030">MSSFLKTAAKALEQELQGLRSHPSHSDSTASLGAATKAERIPMLTPDMADPDKNVDDLLDSTFASRYTSTPLSKTAFPIHGVPAHVAYQLIKDIRKLDATPALNLASFVTTWMEPEAEKLIHDSLNVNYVDTDEYPSSTEIHNRCVTMLAKLWHSPSVPDVGPVDAVGTACIGSSEAIMLGALSLKKKWQEAREKAGKDISKPNLVMGAQVHVCWQKFCRYFDVEERYVPVAEGRYVSTPELMRPLIDENTIGIASVFGSTYNGEFEDVEAIDALCTELNEKNGWGLAIHIDGASGAFVAPFIYPELKWDFRLPNVTSINASGHKYGLVYPGLGWVIWRDPKHLPESMVFYENYLGTLERSITLNFSKPATNIIAQYYQFLRLGYAGYRKIMTNLDIIRKRLINAINKTGHFEVLSKEVGVPVVAFRLKKVLGSDGKEHRRLYDEFALADRLRMRGWVLPAYTMPDDAGHVKLMRVTIREDFSIGMADMLVKDIEDALEYLDNHFTFNKEEMDSLANLALGRRLSRLDTSILAAAADISKQSVRPC</sequence>
<dbReference type="GO" id="GO:0030170">
    <property type="term" value="F:pyridoxal phosphate binding"/>
    <property type="evidence" value="ECO:0007669"/>
    <property type="project" value="InterPro"/>
</dbReference>
<evidence type="ECO:0000256" key="5">
    <source>
        <dbReference type="ARBA" id="ARBA00023239"/>
    </source>
</evidence>
<evidence type="ECO:0000256" key="7">
    <source>
        <dbReference type="PIRSR" id="PIRSR602129-50"/>
    </source>
</evidence>
<dbReference type="STRING" id="554065.E1ZE99"/>
<dbReference type="OMA" id="ECRDKNM"/>
<keyword evidence="9" id="KW-0210">Decarboxylase</keyword>
<feature type="modified residue" description="N6-(pyridoxal phosphate)lysine" evidence="7">
    <location>
        <position position="325"/>
    </location>
</feature>
<keyword evidence="5 8" id="KW-0456">Lyase</keyword>
<dbReference type="Gene3D" id="4.10.280.50">
    <property type="match status" value="1"/>
</dbReference>
<dbReference type="eggNOG" id="KOG1383">
    <property type="taxonomic scope" value="Eukaryota"/>
</dbReference>
<dbReference type="OrthoDB" id="5152799at2759"/>
<feature type="region of interest" description="Disordered" evidence="10">
    <location>
        <begin position="17"/>
        <end position="51"/>
    </location>
</feature>
<dbReference type="Pfam" id="PF00282">
    <property type="entry name" value="Pyridoxal_deC"/>
    <property type="match status" value="1"/>
</dbReference>
<dbReference type="SUPFAM" id="SSF53383">
    <property type="entry name" value="PLP-dependent transferases"/>
    <property type="match status" value="1"/>
</dbReference>
<evidence type="ECO:0000256" key="8">
    <source>
        <dbReference type="RuleBase" id="RU000382"/>
    </source>
</evidence>
<dbReference type="FunFam" id="3.40.640.10:FF:000017">
    <property type="entry name" value="Glutamate decarboxylase"/>
    <property type="match status" value="1"/>
</dbReference>
<comment type="catalytic activity">
    <reaction evidence="6 9">
        <text>L-glutamate + H(+) = 4-aminobutanoate + CO2</text>
        <dbReference type="Rhea" id="RHEA:17785"/>
        <dbReference type="ChEBI" id="CHEBI:15378"/>
        <dbReference type="ChEBI" id="CHEBI:16526"/>
        <dbReference type="ChEBI" id="CHEBI:29985"/>
        <dbReference type="ChEBI" id="CHEBI:59888"/>
        <dbReference type="EC" id="4.1.1.15"/>
    </reaction>
</comment>
<evidence type="ECO:0000256" key="2">
    <source>
        <dbReference type="ARBA" id="ARBA00009533"/>
    </source>
</evidence>
<evidence type="ECO:0000256" key="1">
    <source>
        <dbReference type="ARBA" id="ARBA00001933"/>
    </source>
</evidence>
<dbReference type="GO" id="GO:0005829">
    <property type="term" value="C:cytosol"/>
    <property type="evidence" value="ECO:0007669"/>
    <property type="project" value="TreeGrafter"/>
</dbReference>
<dbReference type="Gene3D" id="3.40.640.10">
    <property type="entry name" value="Type I PLP-dependent aspartate aminotransferase-like (Major domain)"/>
    <property type="match status" value="1"/>
</dbReference>
<dbReference type="InterPro" id="IPR015421">
    <property type="entry name" value="PyrdxlP-dep_Trfase_major"/>
</dbReference>